<sequence length="596" mass="66038">MDNLHFMHPHWLWLTLLIPLLWGARWLRHARKGAWEQLIDKQLMPFVLSGKDSTVSVGVLALVSLGLLVATLAMAGPAWEKREVPVFRNQQALVIAMDFSTSMYATDETPNRLTLARFKLLDILKSRQDGQTGLVVFAGDAFMVSPLTDDIATIEEQAKNLSPEIMPAQGSLLAPAIQRAMALLQQAEMAKGHILLITDGASDPDYARVAAQQARTAGYQVSLLTVGSKDGAPIAQPKGGFLVDSLGKTVVAKVNAAELEAIAQAGGGVFTQAALGDADVTSLGAQWLAETSQKLTEGQGRQLDTWVNEGYWLVLLLLPLAALAFRRGWLGTVLIALVILPQTQTAQAFTWQDLWKTPDQQAYEVLQQGQAAEAANLFRDPDWQAAAAYKNQDYATAAKRYSQSNNISGQYNYANTLAMQNKLPDAVKSYEQVLQQQPDHADAQYNLKLVKERLEQQQQAQQQDQNGENEQQQQASSDQSQQAPQNGESQTPQPTDAEQQQQAAQDAEQKAQEEAARKAEQAQQEQEDESAKTEDKEKTAENVPAPASENDPQQREQQQATEQWLRRIPDDPAGLWRRKFQYQYQQRGTQARGEEW</sequence>
<keyword evidence="2" id="KW-1133">Transmembrane helix</keyword>
<feature type="compositionally biased region" description="Low complexity" evidence="1">
    <location>
        <begin position="496"/>
        <end position="506"/>
    </location>
</feature>
<dbReference type="Gene3D" id="3.40.50.410">
    <property type="entry name" value="von Willebrand factor, type A domain"/>
    <property type="match status" value="1"/>
</dbReference>
<evidence type="ECO:0000256" key="1">
    <source>
        <dbReference type="SAM" id="MobiDB-lite"/>
    </source>
</evidence>
<keyword evidence="5" id="KW-1185">Reference proteome</keyword>
<dbReference type="PANTHER" id="PTHR22550:SF14">
    <property type="entry name" value="VWFA DOMAIN-CONTAINING PROTEIN"/>
    <property type="match status" value="1"/>
</dbReference>
<gene>
    <name evidence="4" type="ORF">J8380_13105</name>
</gene>
<dbReference type="Pfam" id="PF13519">
    <property type="entry name" value="VWA_2"/>
    <property type="match status" value="1"/>
</dbReference>
<name>A0ABX7WZY7_9GAMM</name>
<keyword evidence="2" id="KW-0472">Membrane</keyword>
<feature type="domain" description="VWFA" evidence="3">
    <location>
        <begin position="92"/>
        <end position="295"/>
    </location>
</feature>
<keyword evidence="2" id="KW-0812">Transmembrane</keyword>
<evidence type="ECO:0000313" key="5">
    <source>
        <dbReference type="Proteomes" id="UP000672027"/>
    </source>
</evidence>
<dbReference type="InterPro" id="IPR050768">
    <property type="entry name" value="UPF0353/GerABKA_families"/>
</dbReference>
<dbReference type="Gene3D" id="1.25.40.10">
    <property type="entry name" value="Tetratricopeptide repeat domain"/>
    <property type="match status" value="1"/>
</dbReference>
<dbReference type="PANTHER" id="PTHR22550">
    <property type="entry name" value="SPORE GERMINATION PROTEIN"/>
    <property type="match status" value="1"/>
</dbReference>
<dbReference type="InterPro" id="IPR011990">
    <property type="entry name" value="TPR-like_helical_dom_sf"/>
</dbReference>
<reference evidence="4 5" key="1">
    <citation type="submission" date="2021-04" db="EMBL/GenBank/DDBJ databases">
        <title>Genomics, taxonomy and metabolism of representatives of sulfur bacteria of the genus Thiothrix: Thiothrix fructosivorans QT, Thiothrix unzii A1T and three new species, Thiothrix subterranea sp. nov., Thiothrix litoralis sp. nov. and 'Candidatus Thiothrix anitrata' sp. nov.</title>
        <authorList>
            <person name="Ravin N.V."/>
            <person name="Smolyakov D."/>
            <person name="Rudenko T.S."/>
            <person name="Mardanov A.V."/>
            <person name="Beletsky A.V."/>
            <person name="Markov N.D."/>
            <person name="Fomenkov A.I."/>
            <person name="Roberts R.J."/>
            <person name="Karnachuk O.V."/>
            <person name="Novikov A."/>
            <person name="Grabovich M.Y."/>
        </authorList>
    </citation>
    <scope>NUCLEOTIDE SEQUENCE [LARGE SCALE GENOMIC DNA]</scope>
    <source>
        <strain evidence="4 5">A52</strain>
    </source>
</reference>
<evidence type="ECO:0000256" key="2">
    <source>
        <dbReference type="SAM" id="Phobius"/>
    </source>
</evidence>
<feature type="compositionally biased region" description="Basic and acidic residues" evidence="1">
    <location>
        <begin position="529"/>
        <end position="540"/>
    </location>
</feature>
<feature type="region of interest" description="Disordered" evidence="1">
    <location>
        <begin position="454"/>
        <end position="573"/>
    </location>
</feature>
<protein>
    <submittedName>
        <fullName evidence="4">VWA domain-containing protein</fullName>
    </submittedName>
</protein>
<proteinExistence type="predicted"/>
<dbReference type="SUPFAM" id="SSF53300">
    <property type="entry name" value="vWA-like"/>
    <property type="match status" value="1"/>
</dbReference>
<dbReference type="InterPro" id="IPR002035">
    <property type="entry name" value="VWF_A"/>
</dbReference>
<feature type="transmembrane region" description="Helical" evidence="2">
    <location>
        <begin position="54"/>
        <end position="75"/>
    </location>
</feature>
<dbReference type="Proteomes" id="UP000672027">
    <property type="component" value="Chromosome"/>
</dbReference>
<evidence type="ECO:0000259" key="3">
    <source>
        <dbReference type="PROSITE" id="PS50234"/>
    </source>
</evidence>
<dbReference type="PROSITE" id="PS50234">
    <property type="entry name" value="VWFA"/>
    <property type="match status" value="1"/>
</dbReference>
<dbReference type="SUPFAM" id="SSF48452">
    <property type="entry name" value="TPR-like"/>
    <property type="match status" value="1"/>
</dbReference>
<dbReference type="InterPro" id="IPR036465">
    <property type="entry name" value="vWFA_dom_sf"/>
</dbReference>
<feature type="compositionally biased region" description="Basic and acidic residues" evidence="1">
    <location>
        <begin position="507"/>
        <end position="520"/>
    </location>
</feature>
<dbReference type="RefSeq" id="WP_210226051.1">
    <property type="nucleotide sequence ID" value="NZ_CP072800.1"/>
</dbReference>
<dbReference type="SMART" id="SM00327">
    <property type="entry name" value="VWA"/>
    <property type="match status" value="1"/>
</dbReference>
<accession>A0ABX7WZY7</accession>
<feature type="compositionally biased region" description="Low complexity" evidence="1">
    <location>
        <begin position="456"/>
        <end position="485"/>
    </location>
</feature>
<dbReference type="EMBL" id="CP072800">
    <property type="protein sequence ID" value="QTR49195.1"/>
    <property type="molecule type" value="Genomic_DNA"/>
</dbReference>
<organism evidence="4 5">
    <name type="scientific">Candidatus Thiothrix anitrata</name>
    <dbReference type="NCBI Taxonomy" id="2823902"/>
    <lineage>
        <taxon>Bacteria</taxon>
        <taxon>Pseudomonadati</taxon>
        <taxon>Pseudomonadota</taxon>
        <taxon>Gammaproteobacteria</taxon>
        <taxon>Thiotrichales</taxon>
        <taxon>Thiotrichaceae</taxon>
        <taxon>Thiothrix</taxon>
    </lineage>
</organism>
<evidence type="ECO:0000313" key="4">
    <source>
        <dbReference type="EMBL" id="QTR49195.1"/>
    </source>
</evidence>